<proteinExistence type="inferred from homology"/>
<evidence type="ECO:0000259" key="9">
    <source>
        <dbReference type="PROSITE" id="PS50928"/>
    </source>
</evidence>
<feature type="compositionally biased region" description="Basic residues" evidence="8">
    <location>
        <begin position="20"/>
        <end position="31"/>
    </location>
</feature>
<evidence type="ECO:0000256" key="6">
    <source>
        <dbReference type="ARBA" id="ARBA00023136"/>
    </source>
</evidence>
<feature type="transmembrane region" description="Helical" evidence="7">
    <location>
        <begin position="94"/>
        <end position="114"/>
    </location>
</feature>
<keyword evidence="2 7" id="KW-0813">Transport</keyword>
<dbReference type="PANTHER" id="PTHR43163">
    <property type="entry name" value="DIPEPTIDE TRANSPORT SYSTEM PERMEASE PROTEIN DPPB-RELATED"/>
    <property type="match status" value="1"/>
</dbReference>
<dbReference type="InterPro" id="IPR035906">
    <property type="entry name" value="MetI-like_sf"/>
</dbReference>
<evidence type="ECO:0000256" key="5">
    <source>
        <dbReference type="ARBA" id="ARBA00022989"/>
    </source>
</evidence>
<feature type="transmembrane region" description="Helical" evidence="7">
    <location>
        <begin position="223"/>
        <end position="243"/>
    </location>
</feature>
<feature type="transmembrane region" description="Helical" evidence="7">
    <location>
        <begin position="182"/>
        <end position="202"/>
    </location>
</feature>
<feature type="region of interest" description="Disordered" evidence="8">
    <location>
        <begin position="1"/>
        <end position="60"/>
    </location>
</feature>
<reference evidence="10 11" key="1">
    <citation type="submission" date="2019-01" db="EMBL/GenBank/DDBJ databases">
        <title>Senegalimassilia sp. nov. KGMB04484 isolated human feces.</title>
        <authorList>
            <person name="Han K.-I."/>
            <person name="Kim J.-S."/>
            <person name="Lee K.C."/>
            <person name="Suh M.K."/>
            <person name="Eom M.K."/>
            <person name="Lee J.H."/>
            <person name="Park S.-H."/>
            <person name="Kang S.W."/>
            <person name="Park J.-E."/>
            <person name="Oh B.S."/>
            <person name="Yu S.Y."/>
            <person name="Choi S.-H."/>
            <person name="Lee D.H."/>
            <person name="Yoon H."/>
            <person name="Kim B.-Y."/>
            <person name="Lee J.H."/>
            <person name="Lee J.-S."/>
        </authorList>
    </citation>
    <scope>NUCLEOTIDE SEQUENCE [LARGE SCALE GENOMIC DNA]</scope>
    <source>
        <strain evidence="10 11">KGMB04484</strain>
    </source>
</reference>
<protein>
    <submittedName>
        <fullName evidence="10">ABC transporter permease</fullName>
    </submittedName>
</protein>
<dbReference type="SUPFAM" id="SSF161098">
    <property type="entry name" value="MetI-like"/>
    <property type="match status" value="1"/>
</dbReference>
<evidence type="ECO:0000256" key="2">
    <source>
        <dbReference type="ARBA" id="ARBA00022448"/>
    </source>
</evidence>
<keyword evidence="3" id="KW-1003">Cell membrane</keyword>
<dbReference type="InterPro" id="IPR000515">
    <property type="entry name" value="MetI-like"/>
</dbReference>
<feature type="transmembrane region" description="Helical" evidence="7">
    <location>
        <begin position="319"/>
        <end position="341"/>
    </location>
</feature>
<evidence type="ECO:0000313" key="11">
    <source>
        <dbReference type="Proteomes" id="UP000293345"/>
    </source>
</evidence>
<dbReference type="Pfam" id="PF00528">
    <property type="entry name" value="BPD_transp_1"/>
    <property type="match status" value="1"/>
</dbReference>
<dbReference type="PROSITE" id="PS50928">
    <property type="entry name" value="ABC_TM1"/>
    <property type="match status" value="1"/>
</dbReference>
<feature type="transmembrane region" description="Helical" evidence="7">
    <location>
        <begin position="361"/>
        <end position="380"/>
    </location>
</feature>
<sequence length="413" mass="45128">MRPGRPGKARMGGQHEGHPGRRGRMRSHRTRAANDGQVAPQMGRSRPKKRRVQGSAVRRQRLAQGLDARRAGLLRLISPVHGGSPKMKKLVARLLGAFIVVMLVTLMAFLLSYLSPSDAAVHSFTSMGIAPTEEQLAAKRAELGLDQPFMVQYLQWIANVLHGDLGESYRNGAPVAETLFGAIPYTLALSFAAMALTLLLGVPIGLMCAQRQGGLFDHAMRAVTYLFNSMPSFFIALLLLYVFSVKLKMVGVLSTRNLSGIALPTLALALPLTAWFSRQIRAYAIEQMSKPYVNGLRSRGVGEARILWVHVLRNISVPLLTLVGVSLGMLLGGSAIVESIFHWPGLGFESIEAIGHRDYPFIGAYALTMAVIYLVMNGIIDASYRFIDPRIKGEGIKKHRTRKTLKAQGGSHA</sequence>
<dbReference type="Pfam" id="PF19300">
    <property type="entry name" value="BPD_transp_1_N"/>
    <property type="match status" value="1"/>
</dbReference>
<dbReference type="GO" id="GO:0005886">
    <property type="term" value="C:plasma membrane"/>
    <property type="evidence" value="ECO:0007669"/>
    <property type="project" value="UniProtKB-SubCell"/>
</dbReference>
<evidence type="ECO:0000256" key="4">
    <source>
        <dbReference type="ARBA" id="ARBA00022692"/>
    </source>
</evidence>
<keyword evidence="4 7" id="KW-0812">Transmembrane</keyword>
<dbReference type="CDD" id="cd06261">
    <property type="entry name" value="TM_PBP2"/>
    <property type="match status" value="1"/>
</dbReference>
<evidence type="ECO:0000256" key="8">
    <source>
        <dbReference type="SAM" id="MobiDB-lite"/>
    </source>
</evidence>
<evidence type="ECO:0000256" key="7">
    <source>
        <dbReference type="RuleBase" id="RU363032"/>
    </source>
</evidence>
<name>A0A4Q2K002_9ACTN</name>
<keyword evidence="5 7" id="KW-1133">Transmembrane helix</keyword>
<dbReference type="InterPro" id="IPR045621">
    <property type="entry name" value="BPD_transp_1_N"/>
</dbReference>
<comment type="subcellular location">
    <subcellularLocation>
        <location evidence="1 7">Cell membrane</location>
        <topology evidence="1 7">Multi-pass membrane protein</topology>
    </subcellularLocation>
</comment>
<keyword evidence="6 7" id="KW-0472">Membrane</keyword>
<dbReference type="GO" id="GO:0055085">
    <property type="term" value="P:transmembrane transport"/>
    <property type="evidence" value="ECO:0007669"/>
    <property type="project" value="InterPro"/>
</dbReference>
<feature type="domain" description="ABC transmembrane type-1" evidence="9">
    <location>
        <begin position="183"/>
        <end position="380"/>
    </location>
</feature>
<dbReference type="Proteomes" id="UP000293345">
    <property type="component" value="Unassembled WGS sequence"/>
</dbReference>
<evidence type="ECO:0000313" key="10">
    <source>
        <dbReference type="EMBL" id="RXZ54699.1"/>
    </source>
</evidence>
<evidence type="ECO:0000256" key="3">
    <source>
        <dbReference type="ARBA" id="ARBA00022475"/>
    </source>
</evidence>
<gene>
    <name evidence="10" type="ORF">ET524_09545</name>
</gene>
<dbReference type="AlphaFoldDB" id="A0A4Q2K002"/>
<dbReference type="PANTHER" id="PTHR43163:SF6">
    <property type="entry name" value="DIPEPTIDE TRANSPORT SYSTEM PERMEASE PROTEIN DPPB-RELATED"/>
    <property type="match status" value="1"/>
</dbReference>
<dbReference type="EMBL" id="SDPW01000001">
    <property type="protein sequence ID" value="RXZ54699.1"/>
    <property type="molecule type" value="Genomic_DNA"/>
</dbReference>
<dbReference type="Gene3D" id="1.10.3720.10">
    <property type="entry name" value="MetI-like"/>
    <property type="match status" value="1"/>
</dbReference>
<comment type="caution">
    <text evidence="10">The sequence shown here is derived from an EMBL/GenBank/DDBJ whole genome shotgun (WGS) entry which is preliminary data.</text>
</comment>
<organism evidence="10 11">
    <name type="scientific">Senegalimassilia faecalis</name>
    <dbReference type="NCBI Taxonomy" id="2509433"/>
    <lineage>
        <taxon>Bacteria</taxon>
        <taxon>Bacillati</taxon>
        <taxon>Actinomycetota</taxon>
        <taxon>Coriobacteriia</taxon>
        <taxon>Coriobacteriales</taxon>
        <taxon>Coriobacteriaceae</taxon>
        <taxon>Senegalimassilia</taxon>
    </lineage>
</organism>
<accession>A0A4Q2K002</accession>
<feature type="transmembrane region" description="Helical" evidence="7">
    <location>
        <begin position="258"/>
        <end position="276"/>
    </location>
</feature>
<comment type="similarity">
    <text evidence="7">Belongs to the binding-protein-dependent transport system permease family.</text>
</comment>
<keyword evidence="11" id="KW-1185">Reference proteome</keyword>
<evidence type="ECO:0000256" key="1">
    <source>
        <dbReference type="ARBA" id="ARBA00004651"/>
    </source>
</evidence>